<dbReference type="InterPro" id="IPR000595">
    <property type="entry name" value="cNMP-bd_dom"/>
</dbReference>
<comment type="caution">
    <text evidence="3">The sequence shown here is derived from an EMBL/GenBank/DDBJ whole genome shotgun (WGS) entry which is preliminary data.</text>
</comment>
<feature type="region of interest" description="Disordered" evidence="1">
    <location>
        <begin position="90"/>
        <end position="117"/>
    </location>
</feature>
<evidence type="ECO:0000256" key="1">
    <source>
        <dbReference type="SAM" id="MobiDB-lite"/>
    </source>
</evidence>
<feature type="region of interest" description="Disordered" evidence="1">
    <location>
        <begin position="639"/>
        <end position="685"/>
    </location>
</feature>
<feature type="compositionally biased region" description="Polar residues" evidence="1">
    <location>
        <begin position="95"/>
        <end position="112"/>
    </location>
</feature>
<feature type="compositionally biased region" description="Acidic residues" evidence="1">
    <location>
        <begin position="896"/>
        <end position="907"/>
    </location>
</feature>
<organism evidence="3 4">
    <name type="scientific">[Myrmecia] bisecta</name>
    <dbReference type="NCBI Taxonomy" id="41462"/>
    <lineage>
        <taxon>Eukaryota</taxon>
        <taxon>Viridiplantae</taxon>
        <taxon>Chlorophyta</taxon>
        <taxon>core chlorophytes</taxon>
        <taxon>Trebouxiophyceae</taxon>
        <taxon>Trebouxiales</taxon>
        <taxon>Trebouxiaceae</taxon>
        <taxon>Myrmecia</taxon>
    </lineage>
</organism>
<feature type="region of interest" description="Disordered" evidence="1">
    <location>
        <begin position="763"/>
        <end position="789"/>
    </location>
</feature>
<protein>
    <recommendedName>
        <fullName evidence="2">Cyclic nucleotide-binding domain-containing protein</fullName>
    </recommendedName>
</protein>
<dbReference type="PANTHER" id="PTHR23011:SF28">
    <property type="entry name" value="CYCLIC NUCLEOTIDE-BINDING DOMAIN CONTAINING PROTEIN"/>
    <property type="match status" value="1"/>
</dbReference>
<feature type="domain" description="Cyclic nucleotide-binding" evidence="2">
    <location>
        <begin position="353"/>
        <end position="476"/>
    </location>
</feature>
<feature type="compositionally biased region" description="Low complexity" evidence="1">
    <location>
        <begin position="674"/>
        <end position="684"/>
    </location>
</feature>
<dbReference type="EMBL" id="JALJOR010000010">
    <property type="protein sequence ID" value="KAK9810521.1"/>
    <property type="molecule type" value="Genomic_DNA"/>
</dbReference>
<keyword evidence="4" id="KW-1185">Reference proteome</keyword>
<proteinExistence type="predicted"/>
<feature type="region of interest" description="Disordered" evidence="1">
    <location>
        <begin position="894"/>
        <end position="954"/>
    </location>
</feature>
<feature type="region of interest" description="Disordered" evidence="1">
    <location>
        <begin position="1"/>
        <end position="21"/>
    </location>
</feature>
<feature type="compositionally biased region" description="Polar residues" evidence="1">
    <location>
        <begin position="914"/>
        <end position="954"/>
    </location>
</feature>
<reference evidence="3 4" key="1">
    <citation type="journal article" date="2024" name="Nat. Commun.">
        <title>Phylogenomics reveals the evolutionary origins of lichenization in chlorophyte algae.</title>
        <authorList>
            <person name="Puginier C."/>
            <person name="Libourel C."/>
            <person name="Otte J."/>
            <person name="Skaloud P."/>
            <person name="Haon M."/>
            <person name="Grisel S."/>
            <person name="Petersen M."/>
            <person name="Berrin J.G."/>
            <person name="Delaux P.M."/>
            <person name="Dal Grande F."/>
            <person name="Keller J."/>
        </authorList>
    </citation>
    <scope>NUCLEOTIDE SEQUENCE [LARGE SCALE GENOMIC DNA]</scope>
    <source>
        <strain evidence="3 4">SAG 2043</strain>
    </source>
</reference>
<dbReference type="SMART" id="SM00100">
    <property type="entry name" value="cNMP"/>
    <property type="match status" value="2"/>
</dbReference>
<dbReference type="Pfam" id="PF00027">
    <property type="entry name" value="cNMP_binding"/>
    <property type="match status" value="2"/>
</dbReference>
<feature type="compositionally biased region" description="Polar residues" evidence="1">
    <location>
        <begin position="579"/>
        <end position="594"/>
    </location>
</feature>
<dbReference type="PROSITE" id="PS50042">
    <property type="entry name" value="CNMP_BINDING_3"/>
    <property type="match status" value="2"/>
</dbReference>
<dbReference type="CDD" id="cd00038">
    <property type="entry name" value="CAP_ED"/>
    <property type="match status" value="2"/>
</dbReference>
<feature type="region of interest" description="Disordered" evidence="1">
    <location>
        <begin position="571"/>
        <end position="595"/>
    </location>
</feature>
<gene>
    <name evidence="3" type="ORF">WJX72_012095</name>
</gene>
<feature type="region of interest" description="Disordered" evidence="1">
    <location>
        <begin position="697"/>
        <end position="718"/>
    </location>
</feature>
<dbReference type="Proteomes" id="UP001489004">
    <property type="component" value="Unassembled WGS sequence"/>
</dbReference>
<sequence length="954" mass="103909">MPHFLASPKAGTSKPGAEQQPLDKANAVSGARLHLANVRSKLGLQRHGSLPATEGAAISFAQVIEEAKQNTALLISTEQAAQELGQQLALPPDQRNGSATRQAPSAPVTQSHPDAEADQIRAERIATGREASVSGRVCGVWNVIGEEVLARMPSRLWAIAMGPVTCATLSLVDYREADAECEGLPLEELHLRQLLLKPRGDRTAAEVRSLSNKMAFYKFFHSRDEETRLELSRIMEYIAVPAGRVVYDFTDESDVFYIVLSGTVACTSVANYIHTTISSHNRFDHFGDGALSDNKSIKRGHTATATTRCELALFTRTGYHRVLESVFRAKQQRRLAMFQVHKTKFIQKMEMQMFHRTPRDILAKVVLSLQETYYKREAIISAQSERVANLSFLETGECRIMHYHARYPRTNAAPEAPTPGPQKHAPDRTEIAVLSPGDCFGEACFTGLPQEYAVVACVPVRVLSISPKQLATLMRPKQLAALEAGAVQKEAWLRKQILNNAEVLKAAALGKSRPKAVRKYDTAKWLASVPPSRKPQPKPASVLMSTNDLMACTLHPADFTQAKTFAPGAAEPALPAGQMTKSGGKQGQTGSVNGAPTVLRATKMAQMRSMSAAKTSNMVIDTATSYAVSRLAASRPVSVMSFDDDPDPTGMLDLSLPRSPQAMPARSSSPLRPQQNAQQAQQEGHAQKVLLMQSTPIHKHSRRSASPVPGQGPSPRRTLKQTSIFEATLSSREHSAAPEDHGLENLLQRLALYEETAAEHLARKGRTRSVSPSTMGRPLDVTTPSPGITPTPTGFYLKKGEPNLPLDEDEWAPPLTDHQLSAPTITDIHYMLGSWSERWTKQRASLQALDKADRAARRTKSALGMADLSKLGSRLPSMTVAALMRPLRQNRVGEWVPEDESSDEEPDAQVTAFFGSSSGSPMQSTIKPPSGIQAQSTAGPKSVQTPAFCVQLQS</sequence>
<evidence type="ECO:0000313" key="3">
    <source>
        <dbReference type="EMBL" id="KAK9810521.1"/>
    </source>
</evidence>
<feature type="domain" description="Cyclic nucleotide-binding" evidence="2">
    <location>
        <begin position="219"/>
        <end position="323"/>
    </location>
</feature>
<evidence type="ECO:0000313" key="4">
    <source>
        <dbReference type="Proteomes" id="UP001489004"/>
    </source>
</evidence>
<evidence type="ECO:0000259" key="2">
    <source>
        <dbReference type="PROSITE" id="PS50042"/>
    </source>
</evidence>
<accession>A0AAW1PAX5</accession>
<dbReference type="SUPFAM" id="SSF51206">
    <property type="entry name" value="cAMP-binding domain-like"/>
    <property type="match status" value="2"/>
</dbReference>
<dbReference type="InterPro" id="IPR018490">
    <property type="entry name" value="cNMP-bd_dom_sf"/>
</dbReference>
<dbReference type="InterPro" id="IPR014710">
    <property type="entry name" value="RmlC-like_jellyroll"/>
</dbReference>
<dbReference type="PANTHER" id="PTHR23011">
    <property type="entry name" value="CYCLIC NUCLEOTIDE-BINDING DOMAIN CONTAINING PROTEIN"/>
    <property type="match status" value="1"/>
</dbReference>
<dbReference type="Gene3D" id="2.60.120.10">
    <property type="entry name" value="Jelly Rolls"/>
    <property type="match status" value="2"/>
</dbReference>
<dbReference type="AlphaFoldDB" id="A0AAW1PAX5"/>
<name>A0AAW1PAX5_9CHLO</name>